<feature type="domain" description="C2H2-type" evidence="7">
    <location>
        <begin position="354"/>
        <end position="381"/>
    </location>
</feature>
<reference evidence="8" key="3">
    <citation type="submission" date="2025-09" db="UniProtKB">
        <authorList>
            <consortium name="Ensembl"/>
        </authorList>
    </citation>
    <scope>IDENTIFICATION</scope>
</reference>
<reference evidence="8" key="2">
    <citation type="submission" date="2025-08" db="UniProtKB">
        <authorList>
            <consortium name="Ensembl"/>
        </authorList>
    </citation>
    <scope>IDENTIFICATION</scope>
</reference>
<name>A0A8C4XD35_ERPCA</name>
<dbReference type="Pfam" id="PF00096">
    <property type="entry name" value="zf-C2H2"/>
    <property type="match status" value="3"/>
</dbReference>
<dbReference type="PROSITE" id="PS50157">
    <property type="entry name" value="ZINC_FINGER_C2H2_2"/>
    <property type="match status" value="6"/>
</dbReference>
<feature type="domain" description="C2H2-type" evidence="7">
    <location>
        <begin position="415"/>
        <end position="440"/>
    </location>
</feature>
<reference evidence="8" key="1">
    <citation type="submission" date="2021-06" db="EMBL/GenBank/DDBJ databases">
        <authorList>
            <consortium name="Wellcome Sanger Institute Data Sharing"/>
        </authorList>
    </citation>
    <scope>NUCLEOTIDE SEQUENCE [LARGE SCALE GENOMIC DNA]</scope>
</reference>
<feature type="compositionally biased region" description="Basic and acidic residues" evidence="6">
    <location>
        <begin position="205"/>
        <end position="224"/>
    </location>
</feature>
<evidence type="ECO:0000256" key="2">
    <source>
        <dbReference type="ARBA" id="ARBA00022737"/>
    </source>
</evidence>
<feature type="domain" description="C2H2-type" evidence="7">
    <location>
        <begin position="272"/>
        <end position="299"/>
    </location>
</feature>
<evidence type="ECO:0000259" key="7">
    <source>
        <dbReference type="PROSITE" id="PS50157"/>
    </source>
</evidence>
<dbReference type="GO" id="GO:0000981">
    <property type="term" value="F:DNA-binding transcription factor activity, RNA polymerase II-specific"/>
    <property type="evidence" value="ECO:0007669"/>
    <property type="project" value="TreeGrafter"/>
</dbReference>
<dbReference type="Ensembl" id="ENSECRT00000022522.1">
    <property type="protein sequence ID" value="ENSECRP00000022050.1"/>
    <property type="gene ID" value="ENSECRG00000014894.1"/>
</dbReference>
<sequence length="440" mass="50850">MSEGQDLNEVLTGMASQIQNLQIAHAATQQELEETKARLTAAESVRPEPTQPLPPPMVPLTDADNIEFYLGIFERTASQNQWPRGEWAYILAPYLKGAAQRAYYDLPEEEAANYDLLKPEILSRYSITTDQQASEWRTWQFDPEQPARAQAFDFWGKMGYLAQQVRRHPYKDMKGLLEVLEHQLTVHRTGGSEKPARGARQGRSSHPEPTRRAAEAPAKPRERPGPICSCLVPSDAHPLARHTNVTSPAHSPLPEKHLKTHSPEHTHSTHDFQCTFCSKSFRVQRYLNAHLKKHNTNRMMQCEHCQQCFKTNRALNKHLRTHSTLTFNCTFCNEDFTGEMDLHNHMQIHSTQTFVCKFCDKHFHARRYLTNHFKTHSLMNSFQCQHCSKTFTRQKSLKAHLNTHSTEQTHSKQIFQCTICSKTFRVQRYLNMHLKTHSTE</sequence>
<feature type="domain" description="C2H2-type" evidence="7">
    <location>
        <begin position="327"/>
        <end position="354"/>
    </location>
</feature>
<dbReference type="PANTHER" id="PTHR24409">
    <property type="entry name" value="ZINC FINGER PROTEIN 142"/>
    <property type="match status" value="1"/>
</dbReference>
<keyword evidence="9" id="KW-1185">Reference proteome</keyword>
<feature type="compositionally biased region" description="Basic and acidic residues" evidence="6">
    <location>
        <begin position="253"/>
        <end position="266"/>
    </location>
</feature>
<proteinExistence type="predicted"/>
<dbReference type="InterPro" id="IPR036236">
    <property type="entry name" value="Znf_C2H2_sf"/>
</dbReference>
<dbReference type="Proteomes" id="UP000694620">
    <property type="component" value="Chromosome 2"/>
</dbReference>
<organism evidence="8 9">
    <name type="scientific">Erpetoichthys calabaricus</name>
    <name type="common">Rope fish</name>
    <name type="synonym">Calamoichthys calabaricus</name>
    <dbReference type="NCBI Taxonomy" id="27687"/>
    <lineage>
        <taxon>Eukaryota</taxon>
        <taxon>Metazoa</taxon>
        <taxon>Chordata</taxon>
        <taxon>Craniata</taxon>
        <taxon>Vertebrata</taxon>
        <taxon>Euteleostomi</taxon>
        <taxon>Actinopterygii</taxon>
        <taxon>Polypteriformes</taxon>
        <taxon>Polypteridae</taxon>
        <taxon>Erpetoichthys</taxon>
    </lineage>
</organism>
<evidence type="ECO:0000256" key="5">
    <source>
        <dbReference type="PROSITE-ProRule" id="PRU00042"/>
    </source>
</evidence>
<dbReference type="Gene3D" id="3.30.160.60">
    <property type="entry name" value="Classic Zinc Finger"/>
    <property type="match status" value="4"/>
</dbReference>
<dbReference type="Pfam" id="PF13912">
    <property type="entry name" value="zf-C2H2_6"/>
    <property type="match status" value="1"/>
</dbReference>
<accession>A0A8C4XD35</accession>
<keyword evidence="2" id="KW-0677">Repeat</keyword>
<dbReference type="InterPro" id="IPR013087">
    <property type="entry name" value="Znf_C2H2_type"/>
</dbReference>
<dbReference type="PROSITE" id="PS00028">
    <property type="entry name" value="ZINC_FINGER_C2H2_1"/>
    <property type="match status" value="6"/>
</dbReference>
<dbReference type="PANTHER" id="PTHR24409:SF295">
    <property type="entry name" value="AZ2-RELATED"/>
    <property type="match status" value="1"/>
</dbReference>
<dbReference type="AlphaFoldDB" id="A0A8C4XD35"/>
<keyword evidence="1" id="KW-0479">Metal-binding</keyword>
<dbReference type="GO" id="GO:0000977">
    <property type="term" value="F:RNA polymerase II transcription regulatory region sequence-specific DNA binding"/>
    <property type="evidence" value="ECO:0007669"/>
    <property type="project" value="TreeGrafter"/>
</dbReference>
<feature type="region of interest" description="Disordered" evidence="6">
    <location>
        <begin position="37"/>
        <end position="57"/>
    </location>
</feature>
<evidence type="ECO:0000256" key="3">
    <source>
        <dbReference type="ARBA" id="ARBA00022771"/>
    </source>
</evidence>
<feature type="domain" description="C2H2-type" evidence="7">
    <location>
        <begin position="300"/>
        <end position="323"/>
    </location>
</feature>
<evidence type="ECO:0000313" key="9">
    <source>
        <dbReference type="Proteomes" id="UP000694620"/>
    </source>
</evidence>
<feature type="region of interest" description="Disordered" evidence="6">
    <location>
        <begin position="240"/>
        <end position="266"/>
    </location>
</feature>
<evidence type="ECO:0000256" key="6">
    <source>
        <dbReference type="SAM" id="MobiDB-lite"/>
    </source>
</evidence>
<dbReference type="SUPFAM" id="SSF57667">
    <property type="entry name" value="beta-beta-alpha zinc fingers"/>
    <property type="match status" value="4"/>
</dbReference>
<dbReference type="GO" id="GO:0008270">
    <property type="term" value="F:zinc ion binding"/>
    <property type="evidence" value="ECO:0007669"/>
    <property type="project" value="UniProtKB-KW"/>
</dbReference>
<dbReference type="GO" id="GO:0005634">
    <property type="term" value="C:nucleus"/>
    <property type="evidence" value="ECO:0007669"/>
    <property type="project" value="TreeGrafter"/>
</dbReference>
<feature type="region of interest" description="Disordered" evidence="6">
    <location>
        <begin position="187"/>
        <end position="227"/>
    </location>
</feature>
<evidence type="ECO:0000256" key="1">
    <source>
        <dbReference type="ARBA" id="ARBA00022723"/>
    </source>
</evidence>
<evidence type="ECO:0000256" key="4">
    <source>
        <dbReference type="ARBA" id="ARBA00022833"/>
    </source>
</evidence>
<dbReference type="GeneTree" id="ENSGT00940000164700"/>
<feature type="domain" description="C2H2-type" evidence="7">
    <location>
        <begin position="382"/>
        <end position="409"/>
    </location>
</feature>
<dbReference type="SMART" id="SM00355">
    <property type="entry name" value="ZnF_C2H2"/>
    <property type="match status" value="6"/>
</dbReference>
<keyword evidence="4" id="KW-0862">Zinc</keyword>
<evidence type="ECO:0000313" key="8">
    <source>
        <dbReference type="Ensembl" id="ENSECRP00000022050.1"/>
    </source>
</evidence>
<keyword evidence="3 5" id="KW-0863">Zinc-finger</keyword>
<protein>
    <recommendedName>
        <fullName evidence="7">C2H2-type domain-containing protein</fullName>
    </recommendedName>
</protein>